<dbReference type="PROSITE" id="PS51296">
    <property type="entry name" value="RIESKE"/>
    <property type="match status" value="1"/>
</dbReference>
<dbReference type="RefSeq" id="WP_343896383.1">
    <property type="nucleotide sequence ID" value="NZ_BAAAFZ010000050.1"/>
</dbReference>
<dbReference type="InterPro" id="IPR036922">
    <property type="entry name" value="Rieske_2Fe-2S_sf"/>
</dbReference>
<keyword evidence="9" id="KW-1185">Reference proteome</keyword>
<evidence type="ECO:0000259" key="7">
    <source>
        <dbReference type="PROSITE" id="PS51296"/>
    </source>
</evidence>
<dbReference type="Proteomes" id="UP001501588">
    <property type="component" value="Unassembled WGS sequence"/>
</dbReference>
<dbReference type="SUPFAM" id="SSF50022">
    <property type="entry name" value="ISP domain"/>
    <property type="match status" value="1"/>
</dbReference>
<dbReference type="InterPro" id="IPR005805">
    <property type="entry name" value="Rieske_Fe-S_prot_C"/>
</dbReference>
<proteinExistence type="predicted"/>
<keyword evidence="2" id="KW-0479">Metal-binding</keyword>
<name>A0ABN1FI84_9PROT</name>
<evidence type="ECO:0000256" key="1">
    <source>
        <dbReference type="ARBA" id="ARBA00022714"/>
    </source>
</evidence>
<dbReference type="PRINTS" id="PR00162">
    <property type="entry name" value="RIESKE"/>
</dbReference>
<evidence type="ECO:0000256" key="5">
    <source>
        <dbReference type="ARBA" id="ARBA00023157"/>
    </source>
</evidence>
<evidence type="ECO:0000313" key="9">
    <source>
        <dbReference type="Proteomes" id="UP001501588"/>
    </source>
</evidence>
<keyword evidence="3" id="KW-0408">Iron</keyword>
<keyword evidence="4" id="KW-0411">Iron-sulfur</keyword>
<dbReference type="InterPro" id="IPR017941">
    <property type="entry name" value="Rieske_2Fe-2S"/>
</dbReference>
<organism evidence="8 9">
    <name type="scientific">Craurococcus roseus</name>
    <dbReference type="NCBI Taxonomy" id="77585"/>
    <lineage>
        <taxon>Bacteria</taxon>
        <taxon>Pseudomonadati</taxon>
        <taxon>Pseudomonadota</taxon>
        <taxon>Alphaproteobacteria</taxon>
        <taxon>Acetobacterales</taxon>
        <taxon>Acetobacteraceae</taxon>
        <taxon>Craurococcus</taxon>
    </lineage>
</organism>
<accession>A0ABN1FI84</accession>
<dbReference type="CDD" id="cd03467">
    <property type="entry name" value="Rieske"/>
    <property type="match status" value="1"/>
</dbReference>
<evidence type="ECO:0000256" key="4">
    <source>
        <dbReference type="ARBA" id="ARBA00023014"/>
    </source>
</evidence>
<feature type="domain" description="Rieske" evidence="7">
    <location>
        <begin position="52"/>
        <end position="134"/>
    </location>
</feature>
<keyword evidence="5" id="KW-1015">Disulfide bond</keyword>
<reference evidence="8 9" key="1">
    <citation type="journal article" date="2019" name="Int. J. Syst. Evol. Microbiol.">
        <title>The Global Catalogue of Microorganisms (GCM) 10K type strain sequencing project: providing services to taxonomists for standard genome sequencing and annotation.</title>
        <authorList>
            <consortium name="The Broad Institute Genomics Platform"/>
            <consortium name="The Broad Institute Genome Sequencing Center for Infectious Disease"/>
            <person name="Wu L."/>
            <person name="Ma J."/>
        </authorList>
    </citation>
    <scope>NUCLEOTIDE SEQUENCE [LARGE SCALE GENOMIC DNA]</scope>
    <source>
        <strain evidence="8 9">JCM 9933</strain>
    </source>
</reference>
<evidence type="ECO:0000256" key="6">
    <source>
        <dbReference type="ARBA" id="ARBA00034078"/>
    </source>
</evidence>
<sequence length="166" mass="16972">MARPAAGDVLVFATGEKAGKPIGPSDLERGGPQVLAWAMEPTSGVVRNGSRLNQVILLRLDPAALDETTSGRSADGVVGYSAVCTHAQCPVSEWRRDTGVLHCPCHQSEFDPKQGGKVVGGPAQRPLAALPLKVGESPKSGETGEGAPGAVLVVARPFSGRIGAGT</sequence>
<protein>
    <recommendedName>
        <fullName evidence="7">Rieske domain-containing protein</fullName>
    </recommendedName>
</protein>
<dbReference type="Gene3D" id="2.102.10.10">
    <property type="entry name" value="Rieske [2Fe-2S] iron-sulphur domain"/>
    <property type="match status" value="1"/>
</dbReference>
<comment type="cofactor">
    <cofactor evidence="6">
        <name>[2Fe-2S] cluster</name>
        <dbReference type="ChEBI" id="CHEBI:190135"/>
    </cofactor>
</comment>
<evidence type="ECO:0000256" key="2">
    <source>
        <dbReference type="ARBA" id="ARBA00022723"/>
    </source>
</evidence>
<dbReference type="Pfam" id="PF00355">
    <property type="entry name" value="Rieske"/>
    <property type="match status" value="1"/>
</dbReference>
<keyword evidence="1" id="KW-0001">2Fe-2S</keyword>
<comment type="caution">
    <text evidence="8">The sequence shown here is derived from an EMBL/GenBank/DDBJ whole genome shotgun (WGS) entry which is preliminary data.</text>
</comment>
<gene>
    <name evidence="8" type="ORF">GCM10009416_32190</name>
</gene>
<evidence type="ECO:0000313" key="8">
    <source>
        <dbReference type="EMBL" id="GAA0591307.1"/>
    </source>
</evidence>
<dbReference type="InterPro" id="IPR014349">
    <property type="entry name" value="Rieske_Fe-S_prot"/>
</dbReference>
<evidence type="ECO:0000256" key="3">
    <source>
        <dbReference type="ARBA" id="ARBA00023004"/>
    </source>
</evidence>
<dbReference type="EMBL" id="BAAAFZ010000050">
    <property type="protein sequence ID" value="GAA0591307.1"/>
    <property type="molecule type" value="Genomic_DNA"/>
</dbReference>
<dbReference type="PANTHER" id="PTHR10134">
    <property type="entry name" value="CYTOCHROME B-C1 COMPLEX SUBUNIT RIESKE, MITOCHONDRIAL"/>
    <property type="match status" value="1"/>
</dbReference>